<dbReference type="PANTHER" id="PTHR23319">
    <property type="entry name" value="GRAM DOMAIN CONTAINING 1B, ISOFORM E"/>
    <property type="match status" value="1"/>
</dbReference>
<accession>A0ABM3LTI0</accession>
<feature type="region of interest" description="Disordered" evidence="1">
    <location>
        <begin position="125"/>
        <end position="231"/>
    </location>
</feature>
<evidence type="ECO:0000313" key="3">
    <source>
        <dbReference type="Proteomes" id="UP001652582"/>
    </source>
</evidence>
<sequence length="512" mass="55144">MSRRNIRESVVSGFEVYPDASSSSSDSSSSSSCSKTADAPLWRFNRMLRTSVAWHWGFFRRNQLSLKNRGRSVSDAGLCTIIDNDLDFYPVSPRDRRSLQVFNSASAGAIPELAITSVGGGSALGLEEASDGSDAERSRRHLRVPTPTYLGQSTGNFASGAAGGGCGAPRSAPATPLQLEPHSRSKHDKNAVKPLSGSAPSVRVSGLASGDEATDGKPPSKSRQKKFQRHFPQVGPEERVLNYYSCALVGDLLLQGHLYITKNYFAFYSNVFGYVTKLLIPTTSVLRITKEKVARIIPNAVGVCTRDERHVFGSLLSRDSTYKLMMHVWKSTRVPELAVPEPPELGRSSEIEASEYSPEDDSSSGGADNIDAPAAPVRPEPEAIIAAAGAAVIQPALLTGSAPPRRAPRYTHALLLALAVLLTCSAAYFAYRLYHCGDTHPGSASGEELYSELVRWRARLHGRAAGELHAFLSTNLLLLTKVRQSLEALSGVILTDMAQGADINVPNDTVFS</sequence>
<dbReference type="Pfam" id="PF02893">
    <property type="entry name" value="GRAM"/>
    <property type="match status" value="1"/>
</dbReference>
<feature type="domain" description="GRAM" evidence="2">
    <location>
        <begin position="225"/>
        <end position="292"/>
    </location>
</feature>
<dbReference type="InterPro" id="IPR051482">
    <property type="entry name" value="Cholesterol_transport"/>
</dbReference>
<feature type="compositionally biased region" description="Basic residues" evidence="1">
    <location>
        <begin position="220"/>
        <end position="229"/>
    </location>
</feature>
<dbReference type="Proteomes" id="UP001652582">
    <property type="component" value="Chromosome 17"/>
</dbReference>
<feature type="region of interest" description="Disordered" evidence="1">
    <location>
        <begin position="339"/>
        <end position="373"/>
    </location>
</feature>
<evidence type="ECO:0000259" key="2">
    <source>
        <dbReference type="SMART" id="SM00568"/>
    </source>
</evidence>
<dbReference type="GeneID" id="112048064"/>
<dbReference type="PANTHER" id="PTHR23319:SF13">
    <property type="entry name" value="GRAM DOMAIN-CONTAINING PROTEIN"/>
    <property type="match status" value="1"/>
</dbReference>
<dbReference type="Gene3D" id="2.30.29.30">
    <property type="entry name" value="Pleckstrin-homology domain (PH domain)/Phosphotyrosine-binding domain (PTB)"/>
    <property type="match status" value="1"/>
</dbReference>
<dbReference type="RefSeq" id="XP_052742371.1">
    <property type="nucleotide sequence ID" value="XM_052886411.1"/>
</dbReference>
<protein>
    <submittedName>
        <fullName evidence="4">Uncharacterized protein LOC112048064 isoform X2</fullName>
    </submittedName>
</protein>
<dbReference type="CDD" id="cd13220">
    <property type="entry name" value="PH-GRAM_GRAMDC"/>
    <property type="match status" value="1"/>
</dbReference>
<evidence type="ECO:0000256" key="1">
    <source>
        <dbReference type="SAM" id="MobiDB-lite"/>
    </source>
</evidence>
<gene>
    <name evidence="4" type="primary">LOC112048064</name>
</gene>
<organism evidence="3 4">
    <name type="scientific">Bicyclus anynana</name>
    <name type="common">Squinting bush brown butterfly</name>
    <dbReference type="NCBI Taxonomy" id="110368"/>
    <lineage>
        <taxon>Eukaryota</taxon>
        <taxon>Metazoa</taxon>
        <taxon>Ecdysozoa</taxon>
        <taxon>Arthropoda</taxon>
        <taxon>Hexapoda</taxon>
        <taxon>Insecta</taxon>
        <taxon>Pterygota</taxon>
        <taxon>Neoptera</taxon>
        <taxon>Endopterygota</taxon>
        <taxon>Lepidoptera</taxon>
        <taxon>Glossata</taxon>
        <taxon>Ditrysia</taxon>
        <taxon>Papilionoidea</taxon>
        <taxon>Nymphalidae</taxon>
        <taxon>Satyrinae</taxon>
        <taxon>Satyrini</taxon>
        <taxon>Mycalesina</taxon>
        <taxon>Bicyclus</taxon>
    </lineage>
</organism>
<proteinExistence type="predicted"/>
<evidence type="ECO:0000313" key="4">
    <source>
        <dbReference type="RefSeq" id="XP_052742371.1"/>
    </source>
</evidence>
<keyword evidence="3" id="KW-1185">Reference proteome</keyword>
<reference evidence="4" key="1">
    <citation type="submission" date="2025-08" db="UniProtKB">
        <authorList>
            <consortium name="RefSeq"/>
        </authorList>
    </citation>
    <scope>IDENTIFICATION</scope>
</reference>
<dbReference type="InterPro" id="IPR011993">
    <property type="entry name" value="PH-like_dom_sf"/>
</dbReference>
<name>A0ABM3LTI0_BICAN</name>
<dbReference type="InterPro" id="IPR004182">
    <property type="entry name" value="GRAM"/>
</dbReference>
<dbReference type="SMART" id="SM00568">
    <property type="entry name" value="GRAM"/>
    <property type="match status" value="1"/>
</dbReference>